<feature type="non-terminal residue" evidence="3">
    <location>
        <position position="1"/>
    </location>
</feature>
<evidence type="ECO:0000259" key="2">
    <source>
        <dbReference type="Pfam" id="PF14075"/>
    </source>
</evidence>
<organism evidence="3">
    <name type="scientific">Arion vulgaris</name>
    <dbReference type="NCBI Taxonomy" id="1028688"/>
    <lineage>
        <taxon>Eukaryota</taxon>
        <taxon>Metazoa</taxon>
        <taxon>Spiralia</taxon>
        <taxon>Lophotrochozoa</taxon>
        <taxon>Mollusca</taxon>
        <taxon>Gastropoda</taxon>
        <taxon>Heterobranchia</taxon>
        <taxon>Euthyneura</taxon>
        <taxon>Panpulmonata</taxon>
        <taxon>Eupulmonata</taxon>
        <taxon>Stylommatophora</taxon>
        <taxon>Helicina</taxon>
        <taxon>Arionoidea</taxon>
        <taxon>Arionidae</taxon>
        <taxon>Arion</taxon>
    </lineage>
</organism>
<feature type="compositionally biased region" description="Basic residues" evidence="1">
    <location>
        <begin position="72"/>
        <end position="83"/>
    </location>
</feature>
<evidence type="ECO:0000256" key="1">
    <source>
        <dbReference type="SAM" id="MobiDB-lite"/>
    </source>
</evidence>
<feature type="non-terminal residue" evidence="3">
    <location>
        <position position="246"/>
    </location>
</feature>
<dbReference type="GO" id="GO:0005634">
    <property type="term" value="C:nucleus"/>
    <property type="evidence" value="ECO:0007669"/>
    <property type="project" value="TreeGrafter"/>
</dbReference>
<gene>
    <name evidence="3" type="primary">ORF61683</name>
</gene>
<dbReference type="GO" id="GO:0006325">
    <property type="term" value="P:chromatin organization"/>
    <property type="evidence" value="ECO:0007669"/>
    <property type="project" value="TreeGrafter"/>
</dbReference>
<protein>
    <recommendedName>
        <fullName evidence="2">Ubinuclein middle domain-containing protein</fullName>
    </recommendedName>
</protein>
<proteinExistence type="predicted"/>
<dbReference type="InterPro" id="IPR026947">
    <property type="entry name" value="UBN_middle_dom"/>
</dbReference>
<sequence length="246" mass="27674">YDEVIPSSLTTQFIGFYINQGQLDFKSLNDDSMDISKEISRKKKTRKKRLQESKDGENKNNNSSKTDQGKIILKKKNKLKLNRKPPISDSLNQNNVMNPSLLPLTLSTAATNITTVPTQNKSIAAIATNGSTEVKNEMTVKYEFSAIEETFNAVLRETMNEDSTSKSGEEGKGDNQSTERNTQLPSQLPAELLEAIDNMKKEAKETKEKKFFSTYINKLLLDIELGSHKLPWGSKTAIYNHLSEHL</sequence>
<evidence type="ECO:0000313" key="3">
    <source>
        <dbReference type="EMBL" id="CEK67186.1"/>
    </source>
</evidence>
<reference evidence="3" key="1">
    <citation type="submission" date="2014-12" db="EMBL/GenBank/DDBJ databases">
        <title>Insight into the proteome of Arion vulgaris.</title>
        <authorList>
            <person name="Aradska J."/>
            <person name="Bulat T."/>
            <person name="Smidak R."/>
            <person name="Sarate P."/>
            <person name="Gangsoo J."/>
            <person name="Sialana F."/>
            <person name="Bilban M."/>
            <person name="Lubec G."/>
        </authorList>
    </citation>
    <scope>NUCLEOTIDE SEQUENCE</scope>
    <source>
        <tissue evidence="3">Skin</tissue>
    </source>
</reference>
<feature type="region of interest" description="Disordered" evidence="1">
    <location>
        <begin position="41"/>
        <end position="94"/>
    </location>
</feature>
<feature type="compositionally biased region" description="Basic and acidic residues" evidence="1">
    <location>
        <begin position="163"/>
        <end position="173"/>
    </location>
</feature>
<dbReference type="PANTHER" id="PTHR21669:SF28">
    <property type="entry name" value="YEMANUCLEIN"/>
    <property type="match status" value="1"/>
</dbReference>
<dbReference type="Pfam" id="PF14075">
    <property type="entry name" value="UBN_AB"/>
    <property type="match status" value="1"/>
</dbReference>
<feature type="domain" description="Ubinuclein middle" evidence="2">
    <location>
        <begin position="184"/>
        <end position="246"/>
    </location>
</feature>
<feature type="compositionally biased region" description="Polar residues" evidence="1">
    <location>
        <begin position="174"/>
        <end position="186"/>
    </location>
</feature>
<dbReference type="EMBL" id="HACG01020321">
    <property type="protein sequence ID" value="CEK67186.1"/>
    <property type="molecule type" value="Transcribed_RNA"/>
</dbReference>
<dbReference type="PANTHER" id="PTHR21669">
    <property type="entry name" value="CAPZ-INTERACTING PROTEIN AND RELATED PROTEINS"/>
    <property type="match status" value="1"/>
</dbReference>
<name>A0A0B6ZH29_9EUPU</name>
<feature type="region of interest" description="Disordered" evidence="1">
    <location>
        <begin position="159"/>
        <end position="188"/>
    </location>
</feature>
<accession>A0A0B6ZH29</accession>
<dbReference type="AlphaFoldDB" id="A0A0B6ZH29"/>